<dbReference type="GO" id="GO:0016757">
    <property type="term" value="F:glycosyltransferase activity"/>
    <property type="evidence" value="ECO:0007669"/>
    <property type="project" value="UniProtKB-KW"/>
</dbReference>
<feature type="domain" description="Glycosyltransferase subfamily 4-like N-terminal" evidence="3">
    <location>
        <begin position="16"/>
        <end position="197"/>
    </location>
</feature>
<dbReference type="PANTHER" id="PTHR12526:SF600">
    <property type="entry name" value="GLYCOSYL TRANSFERASE GROUP 1"/>
    <property type="match status" value="1"/>
</dbReference>
<dbReference type="NCBIfam" id="NF007640">
    <property type="entry name" value="PRK10307.1"/>
    <property type="match status" value="1"/>
</dbReference>
<protein>
    <recommendedName>
        <fullName evidence="3">Glycosyltransferase subfamily 4-like N-terminal domain-containing protein</fullName>
    </recommendedName>
</protein>
<evidence type="ECO:0000256" key="2">
    <source>
        <dbReference type="ARBA" id="ARBA00022679"/>
    </source>
</evidence>
<evidence type="ECO:0000313" key="4">
    <source>
        <dbReference type="EMBL" id="OLR92117.1"/>
    </source>
</evidence>
<sequence length="409" mass="42900">MRVLVVGLNYAPEHAGIAPYTTGMARGLAAAGHEVRVLAGFPYYPQWKRHPDYTGLAVSERDGEVELARLRHYVPSSSTGLRRMAHEASFAAHARLRGLRARPDVVVGVSPSLLSLVAARRIAAAAGAVFGVVVQDVYTTAATEVADVGGRTGRAVRDLESRLLRAADGVVVVHEQFRDTLADLGVQPERVTTIPNWAHITPPRPADRASTRADLGWAPGDVIALHAGNMGAKQHLTNLVAAARFAAERRSPVRFVLLGDGAQRAEVEARARGLDTLTILDPVPDEVFPDVLAAADTLLVNERPGLHSMCVPSKLTSYFTAGRPIVAATEPDSPAAAELANSGAGVRVPPGAPLVLLDAITTLAADAGRAAELAARGSAYAAARLNSADAIGAYVKWVDALAAPLGVAR</sequence>
<dbReference type="RefSeq" id="WP_075976003.1">
    <property type="nucleotide sequence ID" value="NZ_MKQR01000017.1"/>
</dbReference>
<name>A0A1Q9LJ89_9PSEU</name>
<keyword evidence="1" id="KW-0328">Glycosyltransferase</keyword>
<comment type="caution">
    <text evidence="4">The sequence shown here is derived from an EMBL/GenBank/DDBJ whole genome shotgun (WGS) entry which is preliminary data.</text>
</comment>
<keyword evidence="2" id="KW-0808">Transferase</keyword>
<gene>
    <name evidence="4" type="ORF">BJP25_22500</name>
</gene>
<evidence type="ECO:0000313" key="5">
    <source>
        <dbReference type="Proteomes" id="UP000186040"/>
    </source>
</evidence>
<accession>A0A1Q9LJ89</accession>
<dbReference type="OrthoDB" id="3180470at2"/>
<evidence type="ECO:0000259" key="3">
    <source>
        <dbReference type="Pfam" id="PF13579"/>
    </source>
</evidence>
<dbReference type="SUPFAM" id="SSF53756">
    <property type="entry name" value="UDP-Glycosyltransferase/glycogen phosphorylase"/>
    <property type="match status" value="1"/>
</dbReference>
<dbReference type="Proteomes" id="UP000186040">
    <property type="component" value="Unassembled WGS sequence"/>
</dbReference>
<dbReference type="STRING" id="1193682.BJP25_22500"/>
<dbReference type="CDD" id="cd03794">
    <property type="entry name" value="GT4_WbuB-like"/>
    <property type="match status" value="1"/>
</dbReference>
<organism evidence="4 5">
    <name type="scientific">Actinokineospora bangkokensis</name>
    <dbReference type="NCBI Taxonomy" id="1193682"/>
    <lineage>
        <taxon>Bacteria</taxon>
        <taxon>Bacillati</taxon>
        <taxon>Actinomycetota</taxon>
        <taxon>Actinomycetes</taxon>
        <taxon>Pseudonocardiales</taxon>
        <taxon>Pseudonocardiaceae</taxon>
        <taxon>Actinokineospora</taxon>
    </lineage>
</organism>
<dbReference type="Pfam" id="PF13692">
    <property type="entry name" value="Glyco_trans_1_4"/>
    <property type="match status" value="1"/>
</dbReference>
<keyword evidence="5" id="KW-1185">Reference proteome</keyword>
<dbReference type="AlphaFoldDB" id="A0A1Q9LJ89"/>
<reference evidence="4 5" key="1">
    <citation type="submission" date="2016-10" db="EMBL/GenBank/DDBJ databases">
        <title>The Draft Genome Sequence of Actinokineospora bangkokensis 44EHWT reveals the biosynthetic pathway of antifungal compounds Thailandins with unusual extender unit butylmalonyl-CoA.</title>
        <authorList>
            <person name="Greule A."/>
            <person name="Intra B."/>
            <person name="Flemming S."/>
            <person name="Rommel M.G."/>
            <person name="Panbangred W."/>
            <person name="Bechthold A."/>
        </authorList>
    </citation>
    <scope>NUCLEOTIDE SEQUENCE [LARGE SCALE GENOMIC DNA]</scope>
    <source>
        <strain evidence="4 5">44EHW</strain>
    </source>
</reference>
<dbReference type="InterPro" id="IPR028098">
    <property type="entry name" value="Glyco_trans_4-like_N"/>
</dbReference>
<evidence type="ECO:0000256" key="1">
    <source>
        <dbReference type="ARBA" id="ARBA00022676"/>
    </source>
</evidence>
<dbReference type="Pfam" id="PF13579">
    <property type="entry name" value="Glyco_trans_4_4"/>
    <property type="match status" value="1"/>
</dbReference>
<dbReference type="PANTHER" id="PTHR12526">
    <property type="entry name" value="GLYCOSYLTRANSFERASE"/>
    <property type="match status" value="1"/>
</dbReference>
<dbReference type="EMBL" id="MKQR01000017">
    <property type="protein sequence ID" value="OLR92117.1"/>
    <property type="molecule type" value="Genomic_DNA"/>
</dbReference>
<dbReference type="Gene3D" id="3.40.50.2000">
    <property type="entry name" value="Glycogen Phosphorylase B"/>
    <property type="match status" value="2"/>
</dbReference>
<proteinExistence type="predicted"/>